<evidence type="ECO:0000256" key="3">
    <source>
        <dbReference type="ARBA" id="ARBA00023237"/>
    </source>
</evidence>
<comment type="caution">
    <text evidence="7">The sequence shown here is derived from an EMBL/GenBank/DDBJ whole genome shotgun (WGS) entry which is preliminary data.</text>
</comment>
<dbReference type="PANTHER" id="PTHR30329">
    <property type="entry name" value="STATOR ELEMENT OF FLAGELLAR MOTOR COMPLEX"/>
    <property type="match status" value="1"/>
</dbReference>
<feature type="domain" description="OmpA-like" evidence="6">
    <location>
        <begin position="1"/>
        <end position="94"/>
    </location>
</feature>
<evidence type="ECO:0000313" key="7">
    <source>
        <dbReference type="EMBL" id="GAA3649428.1"/>
    </source>
</evidence>
<protein>
    <recommendedName>
        <fullName evidence="6">OmpA-like domain-containing protein</fullName>
    </recommendedName>
</protein>
<feature type="region of interest" description="Disordered" evidence="5">
    <location>
        <begin position="1"/>
        <end position="29"/>
    </location>
</feature>
<dbReference type="InterPro" id="IPR006665">
    <property type="entry name" value="OmpA-like"/>
</dbReference>
<dbReference type="EMBL" id="BAABBE010000010">
    <property type="protein sequence ID" value="GAA3649428.1"/>
    <property type="molecule type" value="Genomic_DNA"/>
</dbReference>
<comment type="subcellular location">
    <subcellularLocation>
        <location evidence="1">Cell outer membrane</location>
    </subcellularLocation>
</comment>
<dbReference type="CDD" id="cd07185">
    <property type="entry name" value="OmpA_C-like"/>
    <property type="match status" value="1"/>
</dbReference>
<accession>A0ABP7B4W0</accession>
<evidence type="ECO:0000259" key="6">
    <source>
        <dbReference type="PROSITE" id="PS51123"/>
    </source>
</evidence>
<proteinExistence type="predicted"/>
<keyword evidence="8" id="KW-1185">Reference proteome</keyword>
<evidence type="ECO:0000256" key="4">
    <source>
        <dbReference type="PROSITE-ProRule" id="PRU00473"/>
    </source>
</evidence>
<dbReference type="SUPFAM" id="SSF103088">
    <property type="entry name" value="OmpA-like"/>
    <property type="match status" value="1"/>
</dbReference>
<dbReference type="PRINTS" id="PR01021">
    <property type="entry name" value="OMPADOMAIN"/>
</dbReference>
<dbReference type="InterPro" id="IPR050330">
    <property type="entry name" value="Bact_OuterMem_StrucFunc"/>
</dbReference>
<evidence type="ECO:0000256" key="1">
    <source>
        <dbReference type="ARBA" id="ARBA00004442"/>
    </source>
</evidence>
<feature type="compositionally biased region" description="Low complexity" evidence="5">
    <location>
        <begin position="8"/>
        <end position="19"/>
    </location>
</feature>
<dbReference type="PROSITE" id="PS51123">
    <property type="entry name" value="OMPA_2"/>
    <property type="match status" value="1"/>
</dbReference>
<dbReference type="Proteomes" id="UP001500711">
    <property type="component" value="Unassembled WGS sequence"/>
</dbReference>
<evidence type="ECO:0000256" key="5">
    <source>
        <dbReference type="SAM" id="MobiDB-lite"/>
    </source>
</evidence>
<dbReference type="Pfam" id="PF00691">
    <property type="entry name" value="OmpA"/>
    <property type="match status" value="1"/>
</dbReference>
<dbReference type="Gene3D" id="3.30.1330.60">
    <property type="entry name" value="OmpA-like domain"/>
    <property type="match status" value="1"/>
</dbReference>
<dbReference type="InterPro" id="IPR006664">
    <property type="entry name" value="OMP_bac"/>
</dbReference>
<reference evidence="8" key="1">
    <citation type="journal article" date="2019" name="Int. J. Syst. Evol. Microbiol.">
        <title>The Global Catalogue of Microorganisms (GCM) 10K type strain sequencing project: providing services to taxonomists for standard genome sequencing and annotation.</title>
        <authorList>
            <consortium name="The Broad Institute Genomics Platform"/>
            <consortium name="The Broad Institute Genome Sequencing Center for Infectious Disease"/>
            <person name="Wu L."/>
            <person name="Ma J."/>
        </authorList>
    </citation>
    <scope>NUCLEOTIDE SEQUENCE [LARGE SCALE GENOMIC DNA]</scope>
    <source>
        <strain evidence="8">JCM 17494</strain>
    </source>
</reference>
<keyword evidence="2 4" id="KW-0472">Membrane</keyword>
<name>A0ABP7B4W0_9PSEU</name>
<organism evidence="7 8">
    <name type="scientific">Lentzea roselyniae</name>
    <dbReference type="NCBI Taxonomy" id="531940"/>
    <lineage>
        <taxon>Bacteria</taxon>
        <taxon>Bacillati</taxon>
        <taxon>Actinomycetota</taxon>
        <taxon>Actinomycetes</taxon>
        <taxon>Pseudonocardiales</taxon>
        <taxon>Pseudonocardiaceae</taxon>
        <taxon>Lentzea</taxon>
    </lineage>
</organism>
<dbReference type="PANTHER" id="PTHR30329:SF21">
    <property type="entry name" value="LIPOPROTEIN YIAD-RELATED"/>
    <property type="match status" value="1"/>
</dbReference>
<evidence type="ECO:0000313" key="8">
    <source>
        <dbReference type="Proteomes" id="UP001500711"/>
    </source>
</evidence>
<evidence type="ECO:0000256" key="2">
    <source>
        <dbReference type="ARBA" id="ARBA00023136"/>
    </source>
</evidence>
<keyword evidence="3" id="KW-0998">Cell outer membrane</keyword>
<gene>
    <name evidence="7" type="ORF">GCM10022267_39910</name>
</gene>
<dbReference type="InterPro" id="IPR036737">
    <property type="entry name" value="OmpA-like_sf"/>
</dbReference>
<feature type="region of interest" description="Disordered" evidence="5">
    <location>
        <begin position="57"/>
        <end position="94"/>
    </location>
</feature>
<sequence>MTRGPIGAGRHAADAAGEAPTNVVGHTDSVGADEYNQRLSGQRAHAVVAALIAEDPSLSGRLHASGRGESEPVDTNRTGAGRQRNRRVELVTTL</sequence>